<protein>
    <submittedName>
        <fullName evidence="1">Uncharacterized protein</fullName>
    </submittedName>
</protein>
<proteinExistence type="predicted"/>
<comment type="caution">
    <text evidence="1">The sequence shown here is derived from an EMBL/GenBank/DDBJ whole genome shotgun (WGS) entry which is preliminary data.</text>
</comment>
<evidence type="ECO:0000313" key="1">
    <source>
        <dbReference type="EMBL" id="KAJ7992346.1"/>
    </source>
</evidence>
<accession>A0ACC2FLU0</accession>
<keyword evidence="2" id="KW-1185">Reference proteome</keyword>
<dbReference type="Proteomes" id="UP001157502">
    <property type="component" value="Chromosome 25"/>
</dbReference>
<name>A0ACC2FLU0_DALPE</name>
<organism evidence="1 2">
    <name type="scientific">Dallia pectoralis</name>
    <name type="common">Alaska blackfish</name>
    <dbReference type="NCBI Taxonomy" id="75939"/>
    <lineage>
        <taxon>Eukaryota</taxon>
        <taxon>Metazoa</taxon>
        <taxon>Chordata</taxon>
        <taxon>Craniata</taxon>
        <taxon>Vertebrata</taxon>
        <taxon>Euteleostomi</taxon>
        <taxon>Actinopterygii</taxon>
        <taxon>Neopterygii</taxon>
        <taxon>Teleostei</taxon>
        <taxon>Protacanthopterygii</taxon>
        <taxon>Esociformes</taxon>
        <taxon>Umbridae</taxon>
        <taxon>Dallia</taxon>
    </lineage>
</organism>
<reference evidence="1" key="1">
    <citation type="submission" date="2021-05" db="EMBL/GenBank/DDBJ databases">
        <authorList>
            <person name="Pan Q."/>
            <person name="Jouanno E."/>
            <person name="Zahm M."/>
            <person name="Klopp C."/>
            <person name="Cabau C."/>
            <person name="Louis A."/>
            <person name="Berthelot C."/>
            <person name="Parey E."/>
            <person name="Roest Crollius H."/>
            <person name="Montfort J."/>
            <person name="Robinson-Rechavi M."/>
            <person name="Bouchez O."/>
            <person name="Lampietro C."/>
            <person name="Lopez Roques C."/>
            <person name="Donnadieu C."/>
            <person name="Postlethwait J."/>
            <person name="Bobe J."/>
            <person name="Dillon D."/>
            <person name="Chandos A."/>
            <person name="von Hippel F."/>
            <person name="Guiguen Y."/>
        </authorList>
    </citation>
    <scope>NUCLEOTIDE SEQUENCE</scope>
    <source>
        <strain evidence="1">YG-Jan2019</strain>
    </source>
</reference>
<sequence>MPVMKGLLAPQNTFLDTIANHFDGTHSNFLLGNAQGRHGYRIVYCSDGFCELTGFMRTEVMQKTCTCQFLHGAETSDRVSQQVDKALEGQQEYQGEVRFYRKNGNPFWCLLDIVPIKNEKGEVVLFLFSFKDVTESYGKSHHHGSWREGDATGVTEETHPSRKLRRSHLAQVRERARTVLSHLTTQFSSRGRRKLPDSVFQKPSLPEYKVAAVQKSRFLLLHYSVSKAMWDWLILLATFYVAVTVPFNVCFVSHHDDGRDRDSRSTIVSDIAVEMLFILDIVLNFRTTYVSLSGQVVYDARSIYLHYCGTWFFVDLIAALPFDLLYAFNITVTSLVHLLKTVRLLRLLRLLQKLDRYSQYSAVVLTLLMSMFALLAHWMACVWYVIGRTEIESSDLVTWDIGWLQELGKRLETPYINSTRGGPSMPSAYIASLYFTLSSLTSVGFGNVCANTDAEKIFSICIMLMGALMHAVVFGNVTAIIQRMYSRRSLYHTRMKDLKDFIRVHRLPQLLKQRMLEYFQTTWSVNNGINANELLHDFPDELRADIAMHLNKDILQLPVFERASRGCLRSLSLHIKTSFCAPGEYLIRHGDALQANYFVCSGSLEVLKDDMVLAILGKGDLIGADLPGQDQVIKTNADVKALTYCDLQHISVRALREVLGLYPEYGSRFGDDIHHNLTYNLREGSEAEVLTRFSRSPRLSQDRVNTAQKHHSVVEAEDAESGENISHCSIRTSHPGRLPLRHGPGSPVCHTGLSTFLGKELRHASALQLCRSPVQGFRGHGPSSRPPSNEEVAPAPVSTVVTDHSSCYKPAKLLIPMVHCVTPLDLSPRVVDGIEDNEHAFHFNVEQGEAKTVNKDLFQLNTNLLLETEEVKQNMSLLNMEMSALNQEVSNLTKELHEMMHFLQAHVIMTHQPSTVPTYPNGVQMVHNPSGGSTVSSNWQTHVPFSLPTGPHSSHLHPDTVCHPAWNMWAYTGVPPEGRHPTSGQIEERVHQQSCFHLCCSDRGRTTGQGPEAQCIPFQTSRTTPNSPFMAHSQGRTGQSFLGLSSCVPVVPGVFPGQAAHQASIPAISSSCSLGSPGILSQSHPSLSIRVNSDLSHSLCSSTTPIHTSLTLTGPPQLHTTCRSETYTSVSTADGHTHPHITQEQRSHNRARQNDLIGSSHVHTLDPALPLVGPLIGSGPDCRRPKTEYLEDREAVERMQSEAEQAEIQTQGMAT</sequence>
<evidence type="ECO:0000313" key="2">
    <source>
        <dbReference type="Proteomes" id="UP001157502"/>
    </source>
</evidence>
<gene>
    <name evidence="1" type="ORF">DPEC_G00277570</name>
</gene>
<dbReference type="EMBL" id="CM055752">
    <property type="protein sequence ID" value="KAJ7992346.1"/>
    <property type="molecule type" value="Genomic_DNA"/>
</dbReference>